<gene>
    <name evidence="3 5" type="primary">hfq</name>
    <name evidence="5" type="ORF">INF37_00690</name>
</gene>
<keyword evidence="6" id="KW-1185">Reference proteome</keyword>
<protein>
    <recommendedName>
        <fullName evidence="3">RNA-binding protein Hfq</fullName>
    </recommendedName>
</protein>
<evidence type="ECO:0000313" key="5">
    <source>
        <dbReference type="EMBL" id="MBE5054522.1"/>
    </source>
</evidence>
<evidence type="ECO:0000256" key="2">
    <source>
        <dbReference type="ARBA" id="ARBA00023016"/>
    </source>
</evidence>
<dbReference type="RefSeq" id="WP_101692445.1">
    <property type="nucleotide sequence ID" value="NZ_AP031438.1"/>
</dbReference>
<dbReference type="EMBL" id="JADCKF010000001">
    <property type="protein sequence ID" value="MBE5054522.1"/>
    <property type="molecule type" value="Genomic_DNA"/>
</dbReference>
<dbReference type="PANTHER" id="PTHR34772:SF1">
    <property type="entry name" value="RNA-BINDING PROTEIN HFQ"/>
    <property type="match status" value="1"/>
</dbReference>
<dbReference type="Proteomes" id="UP000806211">
    <property type="component" value="Unassembled WGS sequence"/>
</dbReference>
<dbReference type="NCBIfam" id="TIGR02383">
    <property type="entry name" value="Hfq"/>
    <property type="match status" value="1"/>
</dbReference>
<reference evidence="5 6" key="1">
    <citation type="submission" date="2020-10" db="EMBL/GenBank/DDBJ databases">
        <title>ChiBAC.</title>
        <authorList>
            <person name="Zenner C."/>
            <person name="Hitch T.C.A."/>
            <person name="Clavel T."/>
        </authorList>
    </citation>
    <scope>NUCLEOTIDE SEQUENCE [LARGE SCALE GENOMIC DNA]</scope>
    <source>
        <strain evidence="5 6">DSM 107456</strain>
    </source>
</reference>
<dbReference type="Pfam" id="PF17209">
    <property type="entry name" value="Hfq"/>
    <property type="match status" value="1"/>
</dbReference>
<comment type="caution">
    <text evidence="5">The sequence shown here is derived from an EMBL/GenBank/DDBJ whole genome shotgun (WGS) entry which is preliminary data.</text>
</comment>
<evidence type="ECO:0000256" key="3">
    <source>
        <dbReference type="HAMAP-Rule" id="MF_00436"/>
    </source>
</evidence>
<dbReference type="SUPFAM" id="SSF50182">
    <property type="entry name" value="Sm-like ribonucleoproteins"/>
    <property type="match status" value="1"/>
</dbReference>
<dbReference type="InterPro" id="IPR047575">
    <property type="entry name" value="Sm"/>
</dbReference>
<dbReference type="PANTHER" id="PTHR34772">
    <property type="entry name" value="RNA-BINDING PROTEIN HFQ"/>
    <property type="match status" value="1"/>
</dbReference>
<keyword evidence="1 3" id="KW-0694">RNA-binding</keyword>
<evidence type="ECO:0000259" key="4">
    <source>
        <dbReference type="PROSITE" id="PS52002"/>
    </source>
</evidence>
<name>A0ABR9R753_9FIRM</name>
<evidence type="ECO:0000256" key="1">
    <source>
        <dbReference type="ARBA" id="ARBA00022884"/>
    </source>
</evidence>
<proteinExistence type="inferred from homology"/>
<dbReference type="HAMAP" id="MF_00436">
    <property type="entry name" value="Hfq"/>
    <property type="match status" value="1"/>
</dbReference>
<feature type="domain" description="Sm" evidence="4">
    <location>
        <begin position="9"/>
        <end position="69"/>
    </location>
</feature>
<evidence type="ECO:0000313" key="6">
    <source>
        <dbReference type="Proteomes" id="UP000806211"/>
    </source>
</evidence>
<organism evidence="5 6">
    <name type="scientific">Pseudoflavonifractor gallinarum</name>
    <dbReference type="NCBI Taxonomy" id="2779352"/>
    <lineage>
        <taxon>Bacteria</taxon>
        <taxon>Bacillati</taxon>
        <taxon>Bacillota</taxon>
        <taxon>Clostridia</taxon>
        <taxon>Eubacteriales</taxon>
        <taxon>Oscillospiraceae</taxon>
        <taxon>Pseudoflavonifractor</taxon>
    </lineage>
</organism>
<comment type="similarity">
    <text evidence="3">Belongs to the Hfq family.</text>
</comment>
<accession>A0ABR9R753</accession>
<dbReference type="PROSITE" id="PS52002">
    <property type="entry name" value="SM"/>
    <property type="match status" value="1"/>
</dbReference>
<dbReference type="CDD" id="cd01716">
    <property type="entry name" value="Hfq"/>
    <property type="match status" value="1"/>
</dbReference>
<comment type="subunit">
    <text evidence="3">Homohexamer.</text>
</comment>
<dbReference type="InterPro" id="IPR005001">
    <property type="entry name" value="Hfq"/>
</dbReference>
<dbReference type="InterPro" id="IPR010920">
    <property type="entry name" value="LSM_dom_sf"/>
</dbReference>
<keyword evidence="2 3" id="KW-0346">Stress response</keyword>
<comment type="function">
    <text evidence="3">RNA chaperone that binds small regulatory RNA (sRNAs) and mRNAs to facilitate mRNA translational regulation in response to envelope stress, environmental stress and changes in metabolite concentrations. Also binds with high specificity to tRNAs.</text>
</comment>
<dbReference type="Gene3D" id="2.30.30.100">
    <property type="match status" value="1"/>
</dbReference>
<sequence>MQKTNNLQELFLLRARSTRANVTVFLMNGYQIRGQIAGFDAFVVVVHSEGKQQIIYKHAISTIIPERPVDLRPTPLSAEEPEG</sequence>